<reference evidence="3 4" key="1">
    <citation type="submission" date="2019-03" db="EMBL/GenBank/DDBJ databases">
        <authorList>
            <person name="Kim M.K.M."/>
        </authorList>
    </citation>
    <scope>NUCLEOTIDE SEQUENCE [LARGE SCALE GENOMIC DNA]</scope>
    <source>
        <strain evidence="3 4">18JY21-1</strain>
    </source>
</reference>
<name>A0A4R4ENS4_9BACL</name>
<dbReference type="PANTHER" id="PTHR34978">
    <property type="entry name" value="POSSIBLE SENSOR-TRANSDUCER PROTEIN BLAR"/>
    <property type="match status" value="1"/>
</dbReference>
<dbReference type="Pfam" id="PF05569">
    <property type="entry name" value="Peptidase_M56"/>
    <property type="match status" value="1"/>
</dbReference>
<dbReference type="AlphaFoldDB" id="A0A4R4ENS4"/>
<keyword evidence="1" id="KW-0472">Membrane</keyword>
<evidence type="ECO:0000313" key="3">
    <source>
        <dbReference type="EMBL" id="TCZ81100.1"/>
    </source>
</evidence>
<feature type="domain" description="Peptidase M56" evidence="2">
    <location>
        <begin position="15"/>
        <end position="324"/>
    </location>
</feature>
<sequence length="493" mass="56495">MKQIIVLLSYGFDWVLQTSLLASVTVVLLLLVKWMLKGRINIRWQYALWFLLLFRLLMPWSLESPFSMYQFFIVDRNESTHSLLDVPLSQPGTLKEGNDNTQHGPLLYSLVSFNETDNISMILPFSRIYVSLMLIWIAVTIGIFGLIYVQHRRFSKLLKSILPVNDVMLQTEFKRCKQAMRIRAELPLYLSNQVKSPTLCGFLKPRLLLPLDLSERLDTREASHIFFHELSHYKRKDIGVNWLMTGLLTLHWFNPLLWAAYSRMREEQEQACDALALSYLGSDQAVSYGQTLVMLLESTRVQGYMGAANFYTSKSGLYRRIQLIKGFHVKSYRWSFFGFVVLVILAVSSLTSAISENKMGNPDNGVPDIPKIVETSTNSFSNNDKNAVVELDERPSIISGLIFTISGKINGLSQNYFFYQIEDGHGYLSEGRIDVRENGTFKMDLSIKPPSNEYGLLSFYLDANDDGVFDVELDTEHRLASYELKFNQSLVIP</sequence>
<organism evidence="3 4">
    <name type="scientific">Paenibacillus albiflavus</name>
    <dbReference type="NCBI Taxonomy" id="2545760"/>
    <lineage>
        <taxon>Bacteria</taxon>
        <taxon>Bacillati</taxon>
        <taxon>Bacillota</taxon>
        <taxon>Bacilli</taxon>
        <taxon>Bacillales</taxon>
        <taxon>Paenibacillaceae</taxon>
        <taxon>Paenibacillus</taxon>
    </lineage>
</organism>
<dbReference type="CDD" id="cd07341">
    <property type="entry name" value="M56_BlaR1_MecR1_like"/>
    <property type="match status" value="1"/>
</dbReference>
<gene>
    <name evidence="3" type="ORF">E0485_02135</name>
</gene>
<feature type="transmembrane region" description="Helical" evidence="1">
    <location>
        <begin position="128"/>
        <end position="149"/>
    </location>
</feature>
<dbReference type="Proteomes" id="UP000295418">
    <property type="component" value="Unassembled WGS sequence"/>
</dbReference>
<feature type="transmembrane region" description="Helical" evidence="1">
    <location>
        <begin position="14"/>
        <end position="32"/>
    </location>
</feature>
<keyword evidence="4" id="KW-1185">Reference proteome</keyword>
<keyword evidence="1" id="KW-0812">Transmembrane</keyword>
<protein>
    <submittedName>
        <fullName evidence="3">M56 family metallopeptidase</fullName>
    </submittedName>
</protein>
<feature type="transmembrane region" description="Helical" evidence="1">
    <location>
        <begin position="334"/>
        <end position="354"/>
    </location>
</feature>
<evidence type="ECO:0000256" key="1">
    <source>
        <dbReference type="SAM" id="Phobius"/>
    </source>
</evidence>
<dbReference type="InterPro" id="IPR008756">
    <property type="entry name" value="Peptidase_M56"/>
</dbReference>
<keyword evidence="1" id="KW-1133">Transmembrane helix</keyword>
<dbReference type="PANTHER" id="PTHR34978:SF3">
    <property type="entry name" value="SLR0241 PROTEIN"/>
    <property type="match status" value="1"/>
</dbReference>
<dbReference type="InterPro" id="IPR052173">
    <property type="entry name" value="Beta-lactam_resp_regulator"/>
</dbReference>
<dbReference type="OrthoDB" id="9762883at2"/>
<dbReference type="RefSeq" id="WP_132416058.1">
    <property type="nucleotide sequence ID" value="NZ_SKFG01000001.1"/>
</dbReference>
<evidence type="ECO:0000313" key="4">
    <source>
        <dbReference type="Proteomes" id="UP000295418"/>
    </source>
</evidence>
<evidence type="ECO:0000259" key="2">
    <source>
        <dbReference type="Pfam" id="PF05569"/>
    </source>
</evidence>
<proteinExistence type="predicted"/>
<accession>A0A4R4ENS4</accession>
<comment type="caution">
    <text evidence="3">The sequence shown here is derived from an EMBL/GenBank/DDBJ whole genome shotgun (WGS) entry which is preliminary data.</text>
</comment>
<feature type="transmembrane region" description="Helical" evidence="1">
    <location>
        <begin position="44"/>
        <end position="62"/>
    </location>
</feature>
<dbReference type="EMBL" id="SKFG01000001">
    <property type="protein sequence ID" value="TCZ81100.1"/>
    <property type="molecule type" value="Genomic_DNA"/>
</dbReference>